<gene>
    <name evidence="8" type="ORF">PGQ11_002639</name>
</gene>
<feature type="transmembrane region" description="Helical" evidence="7">
    <location>
        <begin position="410"/>
        <end position="432"/>
    </location>
</feature>
<dbReference type="PANTHER" id="PTHR45649:SF7">
    <property type="entry name" value="CHOLINE TRANSPORT PROTEIN"/>
    <property type="match status" value="1"/>
</dbReference>
<evidence type="ECO:0000256" key="5">
    <source>
        <dbReference type="ARBA" id="ARBA00023136"/>
    </source>
</evidence>
<feature type="transmembrane region" description="Helical" evidence="7">
    <location>
        <begin position="129"/>
        <end position="161"/>
    </location>
</feature>
<keyword evidence="4 7" id="KW-1133">Transmembrane helix</keyword>
<feature type="transmembrane region" description="Helical" evidence="7">
    <location>
        <begin position="479"/>
        <end position="500"/>
    </location>
</feature>
<organism evidence="8 9">
    <name type="scientific">Apiospora arundinis</name>
    <dbReference type="NCBI Taxonomy" id="335852"/>
    <lineage>
        <taxon>Eukaryota</taxon>
        <taxon>Fungi</taxon>
        <taxon>Dikarya</taxon>
        <taxon>Ascomycota</taxon>
        <taxon>Pezizomycotina</taxon>
        <taxon>Sordariomycetes</taxon>
        <taxon>Xylariomycetidae</taxon>
        <taxon>Amphisphaeriales</taxon>
        <taxon>Apiosporaceae</taxon>
        <taxon>Apiospora</taxon>
    </lineage>
</organism>
<evidence type="ECO:0000256" key="3">
    <source>
        <dbReference type="ARBA" id="ARBA00022692"/>
    </source>
</evidence>
<evidence type="ECO:0000256" key="4">
    <source>
        <dbReference type="ARBA" id="ARBA00022989"/>
    </source>
</evidence>
<name>A0ABR2JIR5_9PEZI</name>
<feature type="transmembrane region" description="Helical" evidence="7">
    <location>
        <begin position="444"/>
        <end position="467"/>
    </location>
</feature>
<keyword evidence="2" id="KW-0813">Transport</keyword>
<feature type="transmembrane region" description="Helical" evidence="7">
    <location>
        <begin position="82"/>
        <end position="108"/>
    </location>
</feature>
<protein>
    <submittedName>
        <fullName evidence="8">HNM1-Choline permease</fullName>
    </submittedName>
</protein>
<dbReference type="PIRSF" id="PIRSF006060">
    <property type="entry name" value="AA_transporter"/>
    <property type="match status" value="1"/>
</dbReference>
<accession>A0ABR2JIR5</accession>
<proteinExistence type="predicted"/>
<feature type="transmembrane region" description="Helical" evidence="7">
    <location>
        <begin position="283"/>
        <end position="303"/>
    </location>
</feature>
<evidence type="ECO:0000256" key="6">
    <source>
        <dbReference type="SAM" id="MobiDB-lite"/>
    </source>
</evidence>
<dbReference type="PANTHER" id="PTHR45649">
    <property type="entry name" value="AMINO-ACID PERMEASE BAT1"/>
    <property type="match status" value="1"/>
</dbReference>
<keyword evidence="5 7" id="KW-0472">Membrane</keyword>
<evidence type="ECO:0000256" key="1">
    <source>
        <dbReference type="ARBA" id="ARBA00004141"/>
    </source>
</evidence>
<dbReference type="EMBL" id="JAPCWZ010000002">
    <property type="protein sequence ID" value="KAK8877693.1"/>
    <property type="molecule type" value="Genomic_DNA"/>
</dbReference>
<dbReference type="Gene3D" id="1.20.1740.10">
    <property type="entry name" value="Amino acid/polyamine transporter I"/>
    <property type="match status" value="1"/>
</dbReference>
<keyword evidence="3 7" id="KW-0812">Transmembrane</keyword>
<dbReference type="Pfam" id="PF13520">
    <property type="entry name" value="AA_permease_2"/>
    <property type="match status" value="1"/>
</dbReference>
<comment type="subcellular location">
    <subcellularLocation>
        <location evidence="1">Membrane</location>
        <topology evidence="1">Multi-pass membrane protein</topology>
    </subcellularLocation>
</comment>
<evidence type="ECO:0000313" key="9">
    <source>
        <dbReference type="Proteomes" id="UP001390339"/>
    </source>
</evidence>
<dbReference type="Proteomes" id="UP001390339">
    <property type="component" value="Unassembled WGS sequence"/>
</dbReference>
<dbReference type="InterPro" id="IPR002293">
    <property type="entry name" value="AA/rel_permease1"/>
</dbReference>
<feature type="compositionally biased region" description="Basic and acidic residues" evidence="6">
    <location>
        <begin position="1"/>
        <end position="22"/>
    </location>
</feature>
<feature type="region of interest" description="Disordered" evidence="6">
    <location>
        <begin position="1"/>
        <end position="43"/>
    </location>
</feature>
<reference evidence="8 9" key="1">
    <citation type="journal article" date="2024" name="IMA Fungus">
        <title>Apiospora arundinis, a panoply of carbohydrate-active enzymes and secondary metabolites.</title>
        <authorList>
            <person name="Sorensen T."/>
            <person name="Petersen C."/>
            <person name="Muurmann A.T."/>
            <person name="Christiansen J.V."/>
            <person name="Brundto M.L."/>
            <person name="Overgaard C.K."/>
            <person name="Boysen A.T."/>
            <person name="Wollenberg R.D."/>
            <person name="Larsen T.O."/>
            <person name="Sorensen J.L."/>
            <person name="Nielsen K.L."/>
            <person name="Sondergaard T.E."/>
        </authorList>
    </citation>
    <scope>NUCLEOTIDE SEQUENCE [LARGE SCALE GENOMIC DNA]</scope>
    <source>
        <strain evidence="8 9">AAU 773</strain>
    </source>
</reference>
<evidence type="ECO:0000256" key="7">
    <source>
        <dbReference type="SAM" id="Phobius"/>
    </source>
</evidence>
<comment type="caution">
    <text evidence="8">The sequence shown here is derived from an EMBL/GenBank/DDBJ whole genome shotgun (WGS) entry which is preliminary data.</text>
</comment>
<sequence>MANDLPDRSLERGENEKTDKKPFNTSSDPSDLAVERSEETTTAGKKPFTTLSAIGNGYGITNTAVGILLTLGTTLDKGGSPLLFWGFLLMTLVGLATAVTLAELCSAMPHPGGQYIWTNQLAPASYRRFLSYATAVLGWMSAVLIGASANLSVMLGIASLVGFLRPEFVYRRWMGFVGFQILNVLTCVAACFRDAQPRISKGVLLLSCTTIVTLSITLFAMAGPGSRPTSTAFFGTIVNESGWPNGIAFLIGLNGPNWSFSCLDVAVHLAEEIPQPGRNIPKALLWTIVVGFCSGMFVILAILTNLPSIDGLADNSALTIIYRITNSKGAAVGLWIPVLIVTTSAVWSIHTWQSRLAWTLSREAGVPLHRHLSWIAPAPFHTPIWSMIGSATGTAVLGCLYLGSEVAFSSFTATGILLQYLSYSIPVVLVLSRGRSKFQHGSFWYPRLGLVANLVMVSWSLVALVFYCFPNYLPIVVGQMNYSSVILVATPILILSMWFLHAKKRYEVKEV</sequence>
<evidence type="ECO:0000256" key="2">
    <source>
        <dbReference type="ARBA" id="ARBA00022448"/>
    </source>
</evidence>
<evidence type="ECO:0000313" key="8">
    <source>
        <dbReference type="EMBL" id="KAK8877693.1"/>
    </source>
</evidence>
<feature type="transmembrane region" description="Helical" evidence="7">
    <location>
        <begin position="204"/>
        <end position="223"/>
    </location>
</feature>
<feature type="transmembrane region" description="Helical" evidence="7">
    <location>
        <begin position="173"/>
        <end position="192"/>
    </location>
</feature>
<feature type="transmembrane region" description="Helical" evidence="7">
    <location>
        <begin position="332"/>
        <end position="352"/>
    </location>
</feature>
<keyword evidence="9" id="KW-1185">Reference proteome</keyword>